<keyword evidence="2" id="KW-0805">Transcription regulation</keyword>
<dbReference type="PANTHER" id="PTHR36066:SF2">
    <property type="entry name" value="TRANSCRIPTION FACTOR BHLH145"/>
    <property type="match status" value="1"/>
</dbReference>
<feature type="compositionally biased region" description="Acidic residues" evidence="5">
    <location>
        <begin position="208"/>
        <end position="221"/>
    </location>
</feature>
<dbReference type="InterPro" id="IPR011598">
    <property type="entry name" value="bHLH_dom"/>
</dbReference>
<dbReference type="SUPFAM" id="SSF47459">
    <property type="entry name" value="HLH, helix-loop-helix DNA-binding domain"/>
    <property type="match status" value="1"/>
</dbReference>
<dbReference type="Proteomes" id="UP001054252">
    <property type="component" value="Unassembled WGS sequence"/>
</dbReference>
<keyword evidence="3" id="KW-0804">Transcription</keyword>
<dbReference type="InterPro" id="IPR036638">
    <property type="entry name" value="HLH_DNA-bd_sf"/>
</dbReference>
<dbReference type="GO" id="GO:0046983">
    <property type="term" value="F:protein dimerization activity"/>
    <property type="evidence" value="ECO:0007669"/>
    <property type="project" value="InterPro"/>
</dbReference>
<dbReference type="PROSITE" id="PS50888">
    <property type="entry name" value="BHLH"/>
    <property type="match status" value="1"/>
</dbReference>
<reference evidence="7 8" key="1">
    <citation type="journal article" date="2021" name="Commun. Biol.">
        <title>The genome of Shorea leprosula (Dipterocarpaceae) highlights the ecological relevance of drought in aseasonal tropical rainforests.</title>
        <authorList>
            <person name="Ng K.K.S."/>
            <person name="Kobayashi M.J."/>
            <person name="Fawcett J.A."/>
            <person name="Hatakeyama M."/>
            <person name="Paape T."/>
            <person name="Ng C.H."/>
            <person name="Ang C.C."/>
            <person name="Tnah L.H."/>
            <person name="Lee C.T."/>
            <person name="Nishiyama T."/>
            <person name="Sese J."/>
            <person name="O'Brien M.J."/>
            <person name="Copetti D."/>
            <person name="Mohd Noor M.I."/>
            <person name="Ong R.C."/>
            <person name="Putra M."/>
            <person name="Sireger I.Z."/>
            <person name="Indrioko S."/>
            <person name="Kosugi Y."/>
            <person name="Izuno A."/>
            <person name="Isagi Y."/>
            <person name="Lee S.L."/>
            <person name="Shimizu K.K."/>
        </authorList>
    </citation>
    <scope>NUCLEOTIDE SEQUENCE [LARGE SCALE GENOMIC DNA]</scope>
    <source>
        <strain evidence="7">214</strain>
    </source>
</reference>
<dbReference type="CDD" id="cd18917">
    <property type="entry name" value="bHLH_AtSAC51_like"/>
    <property type="match status" value="1"/>
</dbReference>
<evidence type="ECO:0000256" key="3">
    <source>
        <dbReference type="ARBA" id="ARBA00023163"/>
    </source>
</evidence>
<dbReference type="Pfam" id="PF23173">
    <property type="entry name" value="bHLH_SAC51"/>
    <property type="match status" value="1"/>
</dbReference>
<organism evidence="7 8">
    <name type="scientific">Rubroshorea leprosula</name>
    <dbReference type="NCBI Taxonomy" id="152421"/>
    <lineage>
        <taxon>Eukaryota</taxon>
        <taxon>Viridiplantae</taxon>
        <taxon>Streptophyta</taxon>
        <taxon>Embryophyta</taxon>
        <taxon>Tracheophyta</taxon>
        <taxon>Spermatophyta</taxon>
        <taxon>Magnoliopsida</taxon>
        <taxon>eudicotyledons</taxon>
        <taxon>Gunneridae</taxon>
        <taxon>Pentapetalae</taxon>
        <taxon>rosids</taxon>
        <taxon>malvids</taxon>
        <taxon>Malvales</taxon>
        <taxon>Dipterocarpaceae</taxon>
        <taxon>Rubroshorea</taxon>
    </lineage>
</organism>
<sequence length="361" mass="39132">MGEGCGSWFPRQFDWQSPYVNSLAAPLPLGHQTSIPDFINPSIRMASTASGAVPVYTNTELPHLQVGQVNEPRAWFYCLPHFRQALTPASNPIPKEQLLASACDNYREVAAPKAGSECTQKRFLVFDQSGDQTTLIFSPAFGTAVKCLNSWSPKQLGAYNPNGEDPIGKGDLNLHTGSISMDAFDGNGTDVQSEMHEDTEELNALLSSDDDDDNCTEDDEVSSTGHSPSTMTAHNEQFEGSTEEVASSGGTTKKRKLSDGGNEYAPFLLDTACFMKPRLSSEYEDDAESSCANGKITQSDELSSLSSNKRVRKEKIRDTVSLLRSIIPDGEGKDAIMVLDEAIGYLKSLRLKAKDLGLGTA</sequence>
<dbReference type="EMBL" id="BPVZ01000030">
    <property type="protein sequence ID" value="GKV09452.1"/>
    <property type="molecule type" value="Genomic_DNA"/>
</dbReference>
<feature type="compositionally biased region" description="Polar residues" evidence="5">
    <location>
        <begin position="222"/>
        <end position="251"/>
    </location>
</feature>
<dbReference type="InterPro" id="IPR037546">
    <property type="entry name" value="SAC51-like"/>
</dbReference>
<comment type="caution">
    <text evidence="7">The sequence shown here is derived from an EMBL/GenBank/DDBJ whole genome shotgun (WGS) entry which is preliminary data.</text>
</comment>
<protein>
    <recommendedName>
        <fullName evidence="6">BHLH domain-containing protein</fullName>
    </recommendedName>
</protein>
<gene>
    <name evidence="7" type="ORF">SLEP1_g20951</name>
</gene>
<feature type="region of interest" description="Disordered" evidence="5">
    <location>
        <begin position="206"/>
        <end position="260"/>
    </location>
</feature>
<feature type="domain" description="BHLH" evidence="6">
    <location>
        <begin position="300"/>
        <end position="349"/>
    </location>
</feature>
<comment type="subcellular location">
    <subcellularLocation>
        <location evidence="1">Nucleus</location>
    </subcellularLocation>
</comment>
<proteinExistence type="predicted"/>
<dbReference type="GO" id="GO:0005634">
    <property type="term" value="C:nucleus"/>
    <property type="evidence" value="ECO:0007669"/>
    <property type="project" value="UniProtKB-SubCell"/>
</dbReference>
<evidence type="ECO:0000256" key="1">
    <source>
        <dbReference type="ARBA" id="ARBA00004123"/>
    </source>
</evidence>
<keyword evidence="8" id="KW-1185">Reference proteome</keyword>
<dbReference type="AlphaFoldDB" id="A0AAV5JD59"/>
<name>A0AAV5JD59_9ROSI</name>
<keyword evidence="4" id="KW-0539">Nucleus</keyword>
<dbReference type="PANTHER" id="PTHR36066">
    <property type="entry name" value="TRANSCRIPTION FACTOR BHLH145"/>
    <property type="match status" value="1"/>
</dbReference>
<evidence type="ECO:0000259" key="6">
    <source>
        <dbReference type="PROSITE" id="PS50888"/>
    </source>
</evidence>
<evidence type="ECO:0000313" key="8">
    <source>
        <dbReference type="Proteomes" id="UP001054252"/>
    </source>
</evidence>
<evidence type="ECO:0000256" key="4">
    <source>
        <dbReference type="ARBA" id="ARBA00023242"/>
    </source>
</evidence>
<accession>A0AAV5JD59</accession>
<evidence type="ECO:0000256" key="5">
    <source>
        <dbReference type="SAM" id="MobiDB-lite"/>
    </source>
</evidence>
<evidence type="ECO:0000256" key="2">
    <source>
        <dbReference type="ARBA" id="ARBA00023015"/>
    </source>
</evidence>
<evidence type="ECO:0000313" key="7">
    <source>
        <dbReference type="EMBL" id="GKV09452.1"/>
    </source>
</evidence>